<dbReference type="RefSeq" id="WP_133441848.1">
    <property type="nucleotide sequence ID" value="NZ_CP034726.1"/>
</dbReference>
<keyword evidence="7" id="KW-0029">Amino-acid transport</keyword>
<keyword evidence="6 10" id="KW-0067">ATP-binding</keyword>
<dbReference type="InterPro" id="IPR003439">
    <property type="entry name" value="ABC_transporter-like_ATP-bd"/>
</dbReference>
<evidence type="ECO:0000256" key="3">
    <source>
        <dbReference type="ARBA" id="ARBA00022448"/>
    </source>
</evidence>
<evidence type="ECO:0000256" key="4">
    <source>
        <dbReference type="ARBA" id="ARBA00022475"/>
    </source>
</evidence>
<reference evidence="11" key="1">
    <citation type="submission" date="2018-12" db="EMBL/GenBank/DDBJ databases">
        <title>A new species of lactobacillus.</title>
        <authorList>
            <person name="Jian Y."/>
            <person name="Xin L."/>
            <person name="Hong Z.J."/>
            <person name="Ming L.Z."/>
            <person name="Hong X.Z."/>
        </authorList>
    </citation>
    <scope>NUCLEOTIDE SEQUENCE [LARGE SCALE GENOMIC DNA]</scope>
    <source>
        <strain evidence="11">HSLZ-75</strain>
    </source>
</reference>
<evidence type="ECO:0000256" key="6">
    <source>
        <dbReference type="ARBA" id="ARBA00022840"/>
    </source>
</evidence>
<dbReference type="Proteomes" id="UP000294321">
    <property type="component" value="Chromosome"/>
</dbReference>
<dbReference type="EMBL" id="CP034726">
    <property type="protein sequence ID" value="QBP18289.1"/>
    <property type="molecule type" value="Genomic_DNA"/>
</dbReference>
<organism evidence="10 11">
    <name type="scientific">Acetilactobacillus jinshanensis</name>
    <dbReference type="NCBI Taxonomy" id="1720083"/>
    <lineage>
        <taxon>Bacteria</taxon>
        <taxon>Bacillati</taxon>
        <taxon>Bacillota</taxon>
        <taxon>Bacilli</taxon>
        <taxon>Lactobacillales</taxon>
        <taxon>Lactobacillaceae</taxon>
        <taxon>Acetilactobacillus</taxon>
    </lineage>
</organism>
<dbReference type="InterPro" id="IPR030679">
    <property type="entry name" value="ABC_ATPase_HisP-typ"/>
</dbReference>
<protein>
    <submittedName>
        <fullName evidence="10">Amino acid ABC transporter ATP-binding protein</fullName>
    </submittedName>
</protein>
<gene>
    <name evidence="10" type="ORF">ELX58_03875</name>
</gene>
<feature type="domain" description="ABC transporter" evidence="9">
    <location>
        <begin position="2"/>
        <end position="240"/>
    </location>
</feature>
<dbReference type="GO" id="GO:0016887">
    <property type="term" value="F:ATP hydrolysis activity"/>
    <property type="evidence" value="ECO:0007669"/>
    <property type="project" value="InterPro"/>
</dbReference>
<dbReference type="InterPro" id="IPR050086">
    <property type="entry name" value="MetN_ABC_transporter-like"/>
</dbReference>
<evidence type="ECO:0000256" key="1">
    <source>
        <dbReference type="ARBA" id="ARBA00004202"/>
    </source>
</evidence>
<dbReference type="GO" id="GO:0015424">
    <property type="term" value="F:ABC-type amino acid transporter activity"/>
    <property type="evidence" value="ECO:0007669"/>
    <property type="project" value="InterPro"/>
</dbReference>
<dbReference type="InterPro" id="IPR017871">
    <property type="entry name" value="ABC_transporter-like_CS"/>
</dbReference>
<evidence type="ECO:0000313" key="11">
    <source>
        <dbReference type="Proteomes" id="UP000294321"/>
    </source>
</evidence>
<dbReference type="PROSITE" id="PS50893">
    <property type="entry name" value="ABC_TRANSPORTER_2"/>
    <property type="match status" value="1"/>
</dbReference>
<dbReference type="InterPro" id="IPR003593">
    <property type="entry name" value="AAA+_ATPase"/>
</dbReference>
<keyword evidence="4" id="KW-1003">Cell membrane</keyword>
<comment type="similarity">
    <text evidence="2">Belongs to the ABC transporter superfamily.</text>
</comment>
<sequence>MISFHNVTKTYGTHKALDHVSVSFPDHKTTVIIGPSGAGKSTLLRSLNLLEHPESGIYDFNGKKIDFSKNISAKTTLDIRRRTEMVFQSYNLFPHLTVVKNVMIGQTQVLHIDKATAKKNALKILDRVGLKNKANQYPSALSGGQAQRVAIARSLAMKPEYMLLDEPTSALDPQIGLGILRILAHVAKREQSMIMITHNLNFARKIADKIVFVDDGKILFDGPTAEFFKKGQKRDPRINKFMEAMTLSDL</sequence>
<dbReference type="PANTHER" id="PTHR43166">
    <property type="entry name" value="AMINO ACID IMPORT ATP-BINDING PROTEIN"/>
    <property type="match status" value="1"/>
</dbReference>
<dbReference type="GO" id="GO:0005524">
    <property type="term" value="F:ATP binding"/>
    <property type="evidence" value="ECO:0007669"/>
    <property type="project" value="UniProtKB-KW"/>
</dbReference>
<dbReference type="GO" id="GO:0005886">
    <property type="term" value="C:plasma membrane"/>
    <property type="evidence" value="ECO:0007669"/>
    <property type="project" value="UniProtKB-SubCell"/>
</dbReference>
<dbReference type="AlphaFoldDB" id="A0A4V1ALP2"/>
<dbReference type="SMART" id="SM00382">
    <property type="entry name" value="AAA"/>
    <property type="match status" value="1"/>
</dbReference>
<keyword evidence="11" id="KW-1185">Reference proteome</keyword>
<evidence type="ECO:0000259" key="9">
    <source>
        <dbReference type="PROSITE" id="PS50893"/>
    </source>
</evidence>
<keyword evidence="8" id="KW-0472">Membrane</keyword>
<comment type="subcellular location">
    <subcellularLocation>
        <location evidence="1">Cell membrane</location>
        <topology evidence="1">Peripheral membrane protein</topology>
    </subcellularLocation>
</comment>
<dbReference type="InterPro" id="IPR027417">
    <property type="entry name" value="P-loop_NTPase"/>
</dbReference>
<evidence type="ECO:0000256" key="7">
    <source>
        <dbReference type="ARBA" id="ARBA00022970"/>
    </source>
</evidence>
<evidence type="ECO:0000313" key="10">
    <source>
        <dbReference type="EMBL" id="QBP18289.1"/>
    </source>
</evidence>
<evidence type="ECO:0000256" key="5">
    <source>
        <dbReference type="ARBA" id="ARBA00022741"/>
    </source>
</evidence>
<dbReference type="KEGG" id="lji:ELX58_03875"/>
<dbReference type="Pfam" id="PF00005">
    <property type="entry name" value="ABC_tran"/>
    <property type="match status" value="1"/>
</dbReference>
<accession>A0A4V1ALP2</accession>
<dbReference type="PANTHER" id="PTHR43166:SF9">
    <property type="entry name" value="GLUTAMATE_ASPARTATE IMPORT ATP-BINDING PROTEIN GLTL"/>
    <property type="match status" value="1"/>
</dbReference>
<dbReference type="PROSITE" id="PS00211">
    <property type="entry name" value="ABC_TRANSPORTER_1"/>
    <property type="match status" value="1"/>
</dbReference>
<dbReference type="PIRSF" id="PIRSF039085">
    <property type="entry name" value="ABC_ATPase_HisP"/>
    <property type="match status" value="1"/>
</dbReference>
<evidence type="ECO:0000256" key="2">
    <source>
        <dbReference type="ARBA" id="ARBA00005417"/>
    </source>
</evidence>
<evidence type="ECO:0000256" key="8">
    <source>
        <dbReference type="ARBA" id="ARBA00023136"/>
    </source>
</evidence>
<name>A0A4V1ALP2_9LACO</name>
<dbReference type="SUPFAM" id="SSF52540">
    <property type="entry name" value="P-loop containing nucleoside triphosphate hydrolases"/>
    <property type="match status" value="1"/>
</dbReference>
<proteinExistence type="inferred from homology"/>
<dbReference type="OrthoDB" id="9804199at2"/>
<keyword evidence="3" id="KW-0813">Transport</keyword>
<dbReference type="Gene3D" id="3.40.50.300">
    <property type="entry name" value="P-loop containing nucleotide triphosphate hydrolases"/>
    <property type="match status" value="1"/>
</dbReference>
<keyword evidence="5" id="KW-0547">Nucleotide-binding</keyword>